<evidence type="ECO:0000259" key="13">
    <source>
        <dbReference type="Pfam" id="PF01514"/>
    </source>
</evidence>
<dbReference type="InterPro" id="IPR013556">
    <property type="entry name" value="Flag_M-ring_C"/>
</dbReference>
<keyword evidence="7 12" id="KW-0812">Transmembrane</keyword>
<evidence type="ECO:0000256" key="5">
    <source>
        <dbReference type="ARBA" id="ARBA00017949"/>
    </source>
</evidence>
<name>Q12T76_SHEDO</name>
<dbReference type="PRINTS" id="PR01009">
    <property type="entry name" value="FLGMRINGFLIF"/>
</dbReference>
<evidence type="ECO:0000256" key="4">
    <source>
        <dbReference type="ARBA" id="ARBA00007971"/>
    </source>
</evidence>
<dbReference type="Pfam" id="PF08345">
    <property type="entry name" value="YscJ_FliF_C"/>
    <property type="match status" value="1"/>
</dbReference>
<feature type="transmembrane region" description="Helical" evidence="12">
    <location>
        <begin position="389"/>
        <end position="411"/>
    </location>
</feature>
<dbReference type="Pfam" id="PF01514">
    <property type="entry name" value="YscJ_FliF"/>
    <property type="match status" value="1"/>
</dbReference>
<protein>
    <recommendedName>
        <fullName evidence="5">Flagellar M-ring protein</fullName>
    </recommendedName>
</protein>
<evidence type="ECO:0000256" key="10">
    <source>
        <dbReference type="ARBA" id="ARBA00023143"/>
    </source>
</evidence>
<evidence type="ECO:0000256" key="12">
    <source>
        <dbReference type="SAM" id="Phobius"/>
    </source>
</evidence>
<comment type="subunit">
    <text evidence="11">The basal body constitutes a major portion of the flagellar organelle and consists of four rings (L,P,S, and M) mounted on a central rod. The M ring is integral to the inner membrane of the cell and may be connected to the flagellar rod via the S ring. The S (supramembrane ring) lies just distal to the M ring. The L and P rings lie in the outer membrane and the periplasmic space, respectively.</text>
</comment>
<evidence type="ECO:0000256" key="1">
    <source>
        <dbReference type="ARBA" id="ARBA00003820"/>
    </source>
</evidence>
<dbReference type="GO" id="GO:0005886">
    <property type="term" value="C:plasma membrane"/>
    <property type="evidence" value="ECO:0007669"/>
    <property type="project" value="UniProtKB-SubCell"/>
</dbReference>
<dbReference type="eggNOG" id="COG1766">
    <property type="taxonomic scope" value="Bacteria"/>
</dbReference>
<evidence type="ECO:0000259" key="14">
    <source>
        <dbReference type="Pfam" id="PF08345"/>
    </source>
</evidence>
<dbReference type="STRING" id="318161.Sden_0053"/>
<organism evidence="15 16">
    <name type="scientific">Shewanella denitrificans (strain OS217 / ATCC BAA-1090 / DSM 15013)</name>
    <dbReference type="NCBI Taxonomy" id="318161"/>
    <lineage>
        <taxon>Bacteria</taxon>
        <taxon>Pseudomonadati</taxon>
        <taxon>Pseudomonadota</taxon>
        <taxon>Gammaproteobacteria</taxon>
        <taxon>Alteromonadales</taxon>
        <taxon>Shewanellaceae</taxon>
        <taxon>Shewanella</taxon>
    </lineage>
</organism>
<dbReference type="InterPro" id="IPR006182">
    <property type="entry name" value="FliF_N_dom"/>
</dbReference>
<sequence>MSSMEKITKKMRFFIAGISLMLLTLITLWWVIQDSKQVLFSGLSQATLTEYTAKLEASGIGYQVEGTSIFVASSDSNQARVVAMEDSIQSNNVTGFELYENSDLGATERAQHANYLRALQGEIERTLTGFNYIKKARVHLTLPQKRLFMSQNQLTKASVTLFTVDHYQPRTIDIEAIKQLVVSAVEDLTIDQVVVIDGAGQWGVFEPQGDLSSPNLALRRSTESYLEQKVLQVLVAYFSASSISAAVAVELNTDTVKIHETKAIKGDGSQGLISSETKFEETHLSDDNKPGSKTLRNEVTYAHGALTQETEQAPGQILRLTAAVSINAEVAPELQAQISELIKNTIGFDSQRDDSISVSFFYLPKVEPLPVTPMAVEPVVVKTVESNTWWPFLLIGLGTLFSLSTGMFYLANKRDSTEQQLLNQINYLFDNEQKAPENA</sequence>
<evidence type="ECO:0000256" key="7">
    <source>
        <dbReference type="ARBA" id="ARBA00022692"/>
    </source>
</evidence>
<dbReference type="HOGENOM" id="CLU_028108_3_0_6"/>
<evidence type="ECO:0000256" key="2">
    <source>
        <dbReference type="ARBA" id="ARBA00004117"/>
    </source>
</evidence>
<keyword evidence="8 12" id="KW-1133">Transmembrane helix</keyword>
<keyword evidence="10" id="KW-0975">Bacterial flagellum</keyword>
<evidence type="ECO:0000313" key="16">
    <source>
        <dbReference type="Proteomes" id="UP000001982"/>
    </source>
</evidence>
<dbReference type="InterPro" id="IPR043427">
    <property type="entry name" value="YscJ/FliF"/>
</dbReference>
<feature type="domain" description="Flagellar M-ring C-terminal" evidence="14">
    <location>
        <begin position="253"/>
        <end position="359"/>
    </location>
</feature>
<evidence type="ECO:0000256" key="8">
    <source>
        <dbReference type="ARBA" id="ARBA00022989"/>
    </source>
</evidence>
<keyword evidence="16" id="KW-1185">Reference proteome</keyword>
<proteinExistence type="inferred from homology"/>
<accession>Q12T76</accession>
<keyword evidence="9 12" id="KW-0472">Membrane</keyword>
<dbReference type="InterPro" id="IPR045851">
    <property type="entry name" value="AMP-bd_C_sf"/>
</dbReference>
<dbReference type="PANTHER" id="PTHR30046">
    <property type="entry name" value="FLAGELLAR M-RING PROTEIN"/>
    <property type="match status" value="1"/>
</dbReference>
<dbReference type="GO" id="GO:0003774">
    <property type="term" value="F:cytoskeletal motor activity"/>
    <property type="evidence" value="ECO:0007669"/>
    <property type="project" value="InterPro"/>
</dbReference>
<comment type="subcellular location">
    <subcellularLocation>
        <location evidence="2">Bacterial flagellum basal body</location>
    </subcellularLocation>
    <subcellularLocation>
        <location evidence="3">Cell membrane</location>
        <topology evidence="3">Multi-pass membrane protein</topology>
    </subcellularLocation>
</comment>
<evidence type="ECO:0000256" key="11">
    <source>
        <dbReference type="ARBA" id="ARBA00025936"/>
    </source>
</evidence>
<gene>
    <name evidence="15" type="ordered locus">Sden_0053</name>
</gene>
<feature type="transmembrane region" description="Helical" evidence="12">
    <location>
        <begin position="12"/>
        <end position="32"/>
    </location>
</feature>
<dbReference type="GO" id="GO:0009431">
    <property type="term" value="C:bacterial-type flagellum basal body, MS ring"/>
    <property type="evidence" value="ECO:0007669"/>
    <property type="project" value="InterPro"/>
</dbReference>
<keyword evidence="6" id="KW-1003">Cell membrane</keyword>
<evidence type="ECO:0000256" key="9">
    <source>
        <dbReference type="ARBA" id="ARBA00023136"/>
    </source>
</evidence>
<comment type="function">
    <text evidence="1">The M ring may be actively involved in energy transduction.</text>
</comment>
<evidence type="ECO:0000313" key="15">
    <source>
        <dbReference type="EMBL" id="ABE53350.1"/>
    </source>
</evidence>
<feature type="domain" description="Flagellar M-ring N-terminal" evidence="13">
    <location>
        <begin position="35"/>
        <end position="201"/>
    </location>
</feature>
<evidence type="ECO:0000256" key="6">
    <source>
        <dbReference type="ARBA" id="ARBA00022475"/>
    </source>
</evidence>
<dbReference type="EMBL" id="CP000302">
    <property type="protein sequence ID" value="ABE53350.1"/>
    <property type="molecule type" value="Genomic_DNA"/>
</dbReference>
<dbReference type="GO" id="GO:0071973">
    <property type="term" value="P:bacterial-type flagellum-dependent cell motility"/>
    <property type="evidence" value="ECO:0007669"/>
    <property type="project" value="InterPro"/>
</dbReference>
<dbReference type="OrthoDB" id="8554211at2"/>
<comment type="similarity">
    <text evidence="4">Belongs to the FliF family.</text>
</comment>
<dbReference type="KEGG" id="sdn:Sden_0053"/>
<dbReference type="InterPro" id="IPR000067">
    <property type="entry name" value="FlgMring_FliF"/>
</dbReference>
<dbReference type="AlphaFoldDB" id="Q12T76"/>
<dbReference type="Gene3D" id="3.30.300.30">
    <property type="match status" value="1"/>
</dbReference>
<dbReference type="PANTHER" id="PTHR30046:SF0">
    <property type="entry name" value="FLAGELLAR M-RING PROTEIN"/>
    <property type="match status" value="1"/>
</dbReference>
<dbReference type="Proteomes" id="UP000001982">
    <property type="component" value="Chromosome"/>
</dbReference>
<evidence type="ECO:0000256" key="3">
    <source>
        <dbReference type="ARBA" id="ARBA00004651"/>
    </source>
</evidence>
<reference evidence="15 16" key="1">
    <citation type="submission" date="2006-03" db="EMBL/GenBank/DDBJ databases">
        <title>Complete sequence of Shewanella denitrificans OS217.</title>
        <authorList>
            <consortium name="US DOE Joint Genome Institute"/>
            <person name="Copeland A."/>
            <person name="Lucas S."/>
            <person name="Lapidus A."/>
            <person name="Barry K."/>
            <person name="Detter J.C."/>
            <person name="Glavina del Rio T."/>
            <person name="Hammon N."/>
            <person name="Israni S."/>
            <person name="Dalin E."/>
            <person name="Tice H."/>
            <person name="Pitluck S."/>
            <person name="Brettin T."/>
            <person name="Bruce D."/>
            <person name="Han C."/>
            <person name="Tapia R."/>
            <person name="Gilna P."/>
            <person name="Kiss H."/>
            <person name="Schmutz J."/>
            <person name="Larimer F."/>
            <person name="Land M."/>
            <person name="Hauser L."/>
            <person name="Kyrpides N."/>
            <person name="Lykidis A."/>
            <person name="Richardson P."/>
        </authorList>
    </citation>
    <scope>NUCLEOTIDE SEQUENCE [LARGE SCALE GENOMIC DNA]</scope>
    <source>
        <strain evidence="16">OS217 / ATCC BAA-1090 / DSM 15013</strain>
    </source>
</reference>